<sequence>MQTNKIISTGLILLFSVAALAQQMTVVSPNQKLKVELSQSENSAFSAWFLKVDYRADEDFTSVLPKIDLGLLRNDQDFSKKLRLTKVESIQLITEEYTALHGKRLQRKNTANEITFCFENENKSKLNVVVRAWNDGVTFRYEFPEKEGAFVIQDELTAYTIPNKTKRWLEEFDLSNERLYANSDSASVQQNWSYPALFESPETACWYLIHEADVDRTYCATKLSNYSVAEQYKVTLPHPGEGEGEALPQITLPWKSPWRVIVIGSLADVVESTLVDDVSKPSVLENTDWVKPGVASWNYWSHNHGTKDFKTVCEFADLAAEMNWPYTLLDWEWDQMGNGGNLEDALEYIHALGIKPLMWYNSGMFKWITSTPVDRMKTHENRMEEFAKLNKLGVYGVKIDFFLSEKQYMIDYYLDILEDAAQFNIMVYFHGCLVPRGWQRTYPHLMTYEGVRGAEWYNNGPELTAAAPEHNNVLPYTRNVVGSMDYTPVTFTNSQYPHITSYAHELALSVVFESGIQHFADRPEGFQNLPDAARTFLKEVPVVWDETKLLDGYPGKFTVIARKKAENWYVGGINSDGRRERHQSLDFDFLPDGKKFRLTLITDGEHDTVFSTQYMVVDNTSSINVKMLRRGGFAAVLKPIND</sequence>
<dbReference type="OrthoDB" id="1109141at2"/>
<dbReference type="PANTHER" id="PTHR35803">
    <property type="entry name" value="GLUCAN 1,4-ALPHA-GLUCOSIDASE SUSB-RELATED"/>
    <property type="match status" value="1"/>
</dbReference>
<dbReference type="InterPro" id="IPR017853">
    <property type="entry name" value="GH"/>
</dbReference>
<dbReference type="AlphaFoldDB" id="X5DCZ0"/>
<dbReference type="Gene3D" id="2.60.40.1180">
    <property type="entry name" value="Golgi alpha-mannosidase II"/>
    <property type="match status" value="1"/>
</dbReference>
<evidence type="ECO:0000313" key="13">
    <source>
        <dbReference type="Proteomes" id="UP000181981"/>
    </source>
</evidence>
<dbReference type="Gene3D" id="3.20.20.70">
    <property type="entry name" value="Aldolase class I"/>
    <property type="match status" value="1"/>
</dbReference>
<evidence type="ECO:0000313" key="12">
    <source>
        <dbReference type="Proteomes" id="UP000023772"/>
    </source>
</evidence>
<feature type="chain" id="PRO_5010514884" evidence="6">
    <location>
        <begin position="22"/>
        <end position="642"/>
    </location>
</feature>
<evidence type="ECO:0000259" key="7">
    <source>
        <dbReference type="Pfam" id="PF10566"/>
    </source>
</evidence>
<dbReference type="InterPro" id="IPR013785">
    <property type="entry name" value="Aldolase_TIM"/>
</dbReference>
<dbReference type="Pfam" id="PF14508">
    <property type="entry name" value="GH97_N"/>
    <property type="match status" value="1"/>
</dbReference>
<dbReference type="GO" id="GO:0030246">
    <property type="term" value="F:carbohydrate binding"/>
    <property type="evidence" value="ECO:0007669"/>
    <property type="project" value="InterPro"/>
</dbReference>
<evidence type="ECO:0000256" key="6">
    <source>
        <dbReference type="SAM" id="SignalP"/>
    </source>
</evidence>
<dbReference type="Gene3D" id="2.70.98.10">
    <property type="match status" value="1"/>
</dbReference>
<dbReference type="EMBL" id="FOHT01000014">
    <property type="protein sequence ID" value="SET47497.1"/>
    <property type="molecule type" value="Genomic_DNA"/>
</dbReference>
<dbReference type="PANTHER" id="PTHR35803:SF2">
    <property type="entry name" value="RETAINING ALPHA-GALACTOSIDASE"/>
    <property type="match status" value="1"/>
</dbReference>
<reference evidence="10 12" key="1">
    <citation type="submission" date="2014-03" db="EMBL/GenBank/DDBJ databases">
        <title>Complete genome sequence of a deeply braunched marine Bacteroidia bacterium Draconibacterium orientale type strain FH5T.</title>
        <authorList>
            <person name="Li X."/>
            <person name="Wang X."/>
            <person name="Xie Z."/>
            <person name="Du Z."/>
            <person name="Chen G."/>
        </authorList>
    </citation>
    <scope>NUCLEOTIDE SEQUENCE [LARGE SCALE GENOMIC DNA]</scope>
    <source>
        <strain evidence="10 12">FH5</strain>
    </source>
</reference>
<feature type="domain" description="Glycosyl-hydrolase 97 catalytic" evidence="7">
    <location>
        <begin position="302"/>
        <end position="451"/>
    </location>
</feature>
<dbReference type="InterPro" id="IPR019563">
    <property type="entry name" value="GH97_catalytic"/>
</dbReference>
<evidence type="ECO:0000256" key="4">
    <source>
        <dbReference type="ARBA" id="ARBA00022837"/>
    </source>
</evidence>
<dbReference type="Pfam" id="PF14509">
    <property type="entry name" value="GH97_C"/>
    <property type="match status" value="1"/>
</dbReference>
<dbReference type="KEGG" id="dori:FH5T_02365"/>
<dbReference type="GO" id="GO:0016798">
    <property type="term" value="F:hydrolase activity, acting on glycosyl bonds"/>
    <property type="evidence" value="ECO:0007669"/>
    <property type="project" value="UniProtKB-KW"/>
</dbReference>
<keyword evidence="5" id="KW-0326">Glycosidase</keyword>
<feature type="signal peptide" evidence="6">
    <location>
        <begin position="1"/>
        <end position="21"/>
    </location>
</feature>
<keyword evidence="6" id="KW-0732">Signal</keyword>
<evidence type="ECO:0000259" key="9">
    <source>
        <dbReference type="Pfam" id="PF14509"/>
    </source>
</evidence>
<dbReference type="InterPro" id="IPR029486">
    <property type="entry name" value="GH97_N"/>
</dbReference>
<dbReference type="Proteomes" id="UP000023772">
    <property type="component" value="Chromosome"/>
</dbReference>
<dbReference type="InterPro" id="IPR052720">
    <property type="entry name" value="Glycosyl_hydrolase_97"/>
</dbReference>
<name>X5DCZ0_9BACT</name>
<keyword evidence="4" id="KW-0106">Calcium</keyword>
<organism evidence="11 13">
    <name type="scientific">Draconibacterium orientale</name>
    <dbReference type="NCBI Taxonomy" id="1168034"/>
    <lineage>
        <taxon>Bacteria</taxon>
        <taxon>Pseudomonadati</taxon>
        <taxon>Bacteroidota</taxon>
        <taxon>Bacteroidia</taxon>
        <taxon>Marinilabiliales</taxon>
        <taxon>Prolixibacteraceae</taxon>
        <taxon>Draconibacterium</taxon>
    </lineage>
</organism>
<gene>
    <name evidence="10" type="ORF">FH5T_02365</name>
    <name evidence="11" type="ORF">SAMN05444285_11414</name>
</gene>
<dbReference type="InterPro" id="IPR014718">
    <property type="entry name" value="GH-type_carb-bd"/>
</dbReference>
<evidence type="ECO:0000256" key="3">
    <source>
        <dbReference type="ARBA" id="ARBA00022801"/>
    </source>
</evidence>
<comment type="cofactor">
    <cofactor evidence="1">
        <name>Ca(2+)</name>
        <dbReference type="ChEBI" id="CHEBI:29108"/>
    </cofactor>
</comment>
<evidence type="ECO:0000313" key="11">
    <source>
        <dbReference type="EMBL" id="SET47497.1"/>
    </source>
</evidence>
<feature type="domain" description="Glycosyl-hydrolase 97 N-terminal" evidence="8">
    <location>
        <begin position="26"/>
        <end position="281"/>
    </location>
</feature>
<protein>
    <submittedName>
        <fullName evidence="10">Alpha-glucosidase</fullName>
    </submittedName>
    <submittedName>
        <fullName evidence="11">Glycosyl-hydrolase 97 C-terminal, oligomerisation</fullName>
    </submittedName>
</protein>
<keyword evidence="12" id="KW-1185">Reference proteome</keyword>
<dbReference type="RefSeq" id="WP_038555098.1">
    <property type="nucleotide sequence ID" value="NZ_FOHT01000014.1"/>
</dbReference>
<dbReference type="EMBL" id="CP007451">
    <property type="protein sequence ID" value="AHW58819.1"/>
    <property type="molecule type" value="Genomic_DNA"/>
</dbReference>
<dbReference type="InterPro" id="IPR029483">
    <property type="entry name" value="GH97_C"/>
</dbReference>
<dbReference type="HOGENOM" id="CLU_011166_1_1_10"/>
<feature type="domain" description="Glycosyl-hydrolase 97 C-terminal oligomerisation" evidence="9">
    <location>
        <begin position="543"/>
        <end position="638"/>
    </location>
</feature>
<comment type="subunit">
    <text evidence="2">Monomer.</text>
</comment>
<dbReference type="eggNOG" id="COG1082">
    <property type="taxonomic scope" value="Bacteria"/>
</dbReference>
<evidence type="ECO:0000256" key="1">
    <source>
        <dbReference type="ARBA" id="ARBA00001913"/>
    </source>
</evidence>
<proteinExistence type="predicted"/>
<dbReference type="SUPFAM" id="SSF51445">
    <property type="entry name" value="(Trans)glycosidases"/>
    <property type="match status" value="1"/>
</dbReference>
<evidence type="ECO:0000256" key="2">
    <source>
        <dbReference type="ARBA" id="ARBA00011245"/>
    </source>
</evidence>
<dbReference type="STRING" id="1168034.FH5T_02365"/>
<evidence type="ECO:0000256" key="5">
    <source>
        <dbReference type="ARBA" id="ARBA00023295"/>
    </source>
</evidence>
<accession>X5DCZ0</accession>
<evidence type="ECO:0000313" key="10">
    <source>
        <dbReference type="EMBL" id="AHW58819.1"/>
    </source>
</evidence>
<keyword evidence="3 11" id="KW-0378">Hydrolase</keyword>
<dbReference type="InterPro" id="IPR013780">
    <property type="entry name" value="Glyco_hydro_b"/>
</dbReference>
<evidence type="ECO:0000259" key="8">
    <source>
        <dbReference type="Pfam" id="PF14508"/>
    </source>
</evidence>
<reference evidence="11 13" key="2">
    <citation type="submission" date="2016-10" db="EMBL/GenBank/DDBJ databases">
        <authorList>
            <person name="de Groot N.N."/>
        </authorList>
    </citation>
    <scope>NUCLEOTIDE SEQUENCE [LARGE SCALE GENOMIC DNA]</scope>
    <source>
        <strain evidence="11 13">DSM 25947</strain>
    </source>
</reference>
<dbReference type="Pfam" id="PF10566">
    <property type="entry name" value="Glyco_hydro_97"/>
    <property type="match status" value="1"/>
</dbReference>
<dbReference type="Proteomes" id="UP000181981">
    <property type="component" value="Unassembled WGS sequence"/>
</dbReference>